<reference evidence="1" key="1">
    <citation type="submission" date="2022-01" db="EMBL/GenBank/DDBJ databases">
        <authorList>
            <person name="Braso-Vives M."/>
        </authorList>
    </citation>
    <scope>NUCLEOTIDE SEQUENCE</scope>
</reference>
<keyword evidence="2" id="KW-1185">Reference proteome</keyword>
<proteinExistence type="predicted"/>
<sequence length="165" mass="18488">MIFPTSEDLQDFAVREEELICLHARAAKQTINTSTRVEEEDEGSDDETVDQLQTSPFLAAANDGETYGIPKRIGQGGRLCCMMCSSRQMSCSHVERYKEWCRDRYDEKLEIFPQHLVPYVYRLAHAATGTTGTTATLSAGPKWIQHAGGTIYTRYTTIVGHHGPD</sequence>
<gene>
    <name evidence="1" type="primary">Hypp711</name>
    <name evidence="1" type="ORF">BLAG_LOCUS2153</name>
</gene>
<protein>
    <submittedName>
        <fullName evidence="1">Hypp711 protein</fullName>
    </submittedName>
</protein>
<dbReference type="Proteomes" id="UP000838412">
    <property type="component" value="Chromosome 1"/>
</dbReference>
<organism evidence="1 2">
    <name type="scientific">Branchiostoma lanceolatum</name>
    <name type="common">Common lancelet</name>
    <name type="synonym">Amphioxus lanceolatum</name>
    <dbReference type="NCBI Taxonomy" id="7740"/>
    <lineage>
        <taxon>Eukaryota</taxon>
        <taxon>Metazoa</taxon>
        <taxon>Chordata</taxon>
        <taxon>Cephalochordata</taxon>
        <taxon>Leptocardii</taxon>
        <taxon>Amphioxiformes</taxon>
        <taxon>Branchiostomatidae</taxon>
        <taxon>Branchiostoma</taxon>
    </lineage>
</organism>
<evidence type="ECO:0000313" key="2">
    <source>
        <dbReference type="Proteomes" id="UP000838412"/>
    </source>
</evidence>
<evidence type="ECO:0000313" key="1">
    <source>
        <dbReference type="EMBL" id="CAH1233378.1"/>
    </source>
</evidence>
<name>A0A8J9W1H0_BRALA</name>
<dbReference type="EMBL" id="OV696686">
    <property type="protein sequence ID" value="CAH1233378.1"/>
    <property type="molecule type" value="Genomic_DNA"/>
</dbReference>
<dbReference type="AlphaFoldDB" id="A0A8J9W1H0"/>
<accession>A0A8J9W1H0</accession>